<protein>
    <recommendedName>
        <fullName evidence="4">Argininosuccinate lyase</fullName>
    </recommendedName>
</protein>
<name>A0ABV7J2U5_9RHOB</name>
<evidence type="ECO:0000313" key="3">
    <source>
        <dbReference type="Proteomes" id="UP001595547"/>
    </source>
</evidence>
<keyword evidence="3" id="KW-1185">Reference proteome</keyword>
<evidence type="ECO:0000256" key="1">
    <source>
        <dbReference type="SAM" id="SignalP"/>
    </source>
</evidence>
<dbReference type="RefSeq" id="WP_380073264.1">
    <property type="nucleotide sequence ID" value="NZ_JBHRTO010000001.1"/>
</dbReference>
<sequence>MKFLPLIALALLAACGADGKPTAPAASGVTLSGDARAGVTMGETP</sequence>
<dbReference type="EMBL" id="JBHRTO010000001">
    <property type="protein sequence ID" value="MFC3181677.1"/>
    <property type="molecule type" value="Genomic_DNA"/>
</dbReference>
<feature type="chain" id="PRO_5047341902" description="Argininosuccinate lyase" evidence="1">
    <location>
        <begin position="20"/>
        <end position="45"/>
    </location>
</feature>
<keyword evidence="1" id="KW-0732">Signal</keyword>
<comment type="caution">
    <text evidence="2">The sequence shown here is derived from an EMBL/GenBank/DDBJ whole genome shotgun (WGS) entry which is preliminary data.</text>
</comment>
<gene>
    <name evidence="2" type="ORF">ACFOGH_11805</name>
</gene>
<evidence type="ECO:0000313" key="2">
    <source>
        <dbReference type="EMBL" id="MFC3181677.1"/>
    </source>
</evidence>
<organism evidence="2 3">
    <name type="scientific">Cypionkella sinensis</name>
    <dbReference type="NCBI Taxonomy" id="1756043"/>
    <lineage>
        <taxon>Bacteria</taxon>
        <taxon>Pseudomonadati</taxon>
        <taxon>Pseudomonadota</taxon>
        <taxon>Alphaproteobacteria</taxon>
        <taxon>Rhodobacterales</taxon>
        <taxon>Paracoccaceae</taxon>
        <taxon>Cypionkella</taxon>
    </lineage>
</organism>
<proteinExistence type="predicted"/>
<accession>A0ABV7J2U5</accession>
<feature type="signal peptide" evidence="1">
    <location>
        <begin position="1"/>
        <end position="19"/>
    </location>
</feature>
<reference evidence="3" key="1">
    <citation type="journal article" date="2019" name="Int. J. Syst. Evol. Microbiol.">
        <title>The Global Catalogue of Microorganisms (GCM) 10K type strain sequencing project: providing services to taxonomists for standard genome sequencing and annotation.</title>
        <authorList>
            <consortium name="The Broad Institute Genomics Platform"/>
            <consortium name="The Broad Institute Genome Sequencing Center for Infectious Disease"/>
            <person name="Wu L."/>
            <person name="Ma J."/>
        </authorList>
    </citation>
    <scope>NUCLEOTIDE SEQUENCE [LARGE SCALE GENOMIC DNA]</scope>
    <source>
        <strain evidence="3">KCTC 52039</strain>
    </source>
</reference>
<dbReference type="Proteomes" id="UP001595547">
    <property type="component" value="Unassembled WGS sequence"/>
</dbReference>
<dbReference type="PROSITE" id="PS51257">
    <property type="entry name" value="PROKAR_LIPOPROTEIN"/>
    <property type="match status" value="1"/>
</dbReference>
<evidence type="ECO:0008006" key="4">
    <source>
        <dbReference type="Google" id="ProtNLM"/>
    </source>
</evidence>